<dbReference type="PANTHER" id="PTHR23419:SF8">
    <property type="entry name" value="FI09726P"/>
    <property type="match status" value="1"/>
</dbReference>
<comment type="similarity">
    <text evidence="1">Belongs to the CutA family.</text>
</comment>
<name>A0A5S6R5A2_TRIMR</name>
<evidence type="ECO:0000256" key="1">
    <source>
        <dbReference type="ARBA" id="ARBA00010169"/>
    </source>
</evidence>
<dbReference type="InterPro" id="IPR011322">
    <property type="entry name" value="N-reg_PII-like_a/b"/>
</dbReference>
<dbReference type="GO" id="GO:0005507">
    <property type="term" value="F:copper ion binding"/>
    <property type="evidence" value="ECO:0007669"/>
    <property type="project" value="TreeGrafter"/>
</dbReference>
<keyword evidence="2" id="KW-1185">Reference proteome</keyword>
<dbReference type="GO" id="GO:0010038">
    <property type="term" value="P:response to metal ion"/>
    <property type="evidence" value="ECO:0007669"/>
    <property type="project" value="InterPro"/>
</dbReference>
<accession>A0A5S6R5A2</accession>
<dbReference type="InterPro" id="IPR015867">
    <property type="entry name" value="N-reg_PII/ATP_PRibTrfase_C"/>
</dbReference>
<dbReference type="AlphaFoldDB" id="A0A5S6R5A2"/>
<proteinExistence type="inferred from homology"/>
<organism evidence="2 3">
    <name type="scientific">Trichuris muris</name>
    <name type="common">Mouse whipworm</name>
    <dbReference type="NCBI Taxonomy" id="70415"/>
    <lineage>
        <taxon>Eukaryota</taxon>
        <taxon>Metazoa</taxon>
        <taxon>Ecdysozoa</taxon>
        <taxon>Nematoda</taxon>
        <taxon>Enoplea</taxon>
        <taxon>Dorylaimia</taxon>
        <taxon>Trichinellida</taxon>
        <taxon>Trichuridae</taxon>
        <taxon>Trichuris</taxon>
    </lineage>
</organism>
<reference evidence="3" key="1">
    <citation type="submission" date="2019-12" db="UniProtKB">
        <authorList>
            <consortium name="WormBaseParasite"/>
        </authorList>
    </citation>
    <scope>IDENTIFICATION</scope>
</reference>
<dbReference type="Gene3D" id="3.30.70.120">
    <property type="match status" value="1"/>
</dbReference>
<evidence type="ECO:0000313" key="2">
    <source>
        <dbReference type="Proteomes" id="UP000046395"/>
    </source>
</evidence>
<dbReference type="PANTHER" id="PTHR23419">
    <property type="entry name" value="DIVALENT CATION TOLERANCE CUTA-RELATED"/>
    <property type="match status" value="1"/>
</dbReference>
<dbReference type="WBParaSite" id="TMUE_3000014459.1">
    <property type="protein sequence ID" value="TMUE_3000014459.1"/>
    <property type="gene ID" value="WBGene00285872"/>
</dbReference>
<dbReference type="Proteomes" id="UP000046395">
    <property type="component" value="Unassembled WGS sequence"/>
</dbReference>
<dbReference type="STRING" id="70415.A0A5S6R5A2"/>
<dbReference type="SUPFAM" id="SSF54913">
    <property type="entry name" value="GlnB-like"/>
    <property type="match status" value="1"/>
</dbReference>
<protein>
    <submittedName>
        <fullName evidence="3">CutA1 divalent ion tolerance protein</fullName>
    </submittedName>
</protein>
<evidence type="ECO:0000313" key="3">
    <source>
        <dbReference type="WBParaSite" id="TMUE_3000014459.1"/>
    </source>
</evidence>
<dbReference type="Pfam" id="PF03091">
    <property type="entry name" value="CutA1"/>
    <property type="match status" value="1"/>
</dbReference>
<dbReference type="InterPro" id="IPR004323">
    <property type="entry name" value="Ion_tolerance_CutA"/>
</dbReference>
<sequence>MDSGESFAKGFFSVAYVTVPNDNVAESLARGLVERKLAACVNIIPGLKSIYEWNGVVEEGNELLLMIKTKTSVVEELTSYVRAHHPYAVAEVIVLPIEGGNMPYLQWLNSSVPDKS</sequence>